<proteinExistence type="predicted"/>
<name>A0A7S1TLW3_9RHOD</name>
<sequence length="131" mass="13859">MKASLAFAEGVAANLLSRNIDAKWQTCTPQLVRAKAVAVRRGKAARDRAGRCSEGLSGLAEGFSIPEPDANCTKCGGTGYLDCVVCKGTGKDKKNGAILERWTCKSCKGFGQVGCECIKGFGLTPEQRGER</sequence>
<protein>
    <submittedName>
        <fullName evidence="1">Uncharacterized protein</fullName>
    </submittedName>
</protein>
<gene>
    <name evidence="1" type="ORF">EAUS1353_LOCUS2441</name>
</gene>
<evidence type="ECO:0000313" key="1">
    <source>
        <dbReference type="EMBL" id="CAD9240702.1"/>
    </source>
</evidence>
<organism evidence="1">
    <name type="scientific">Erythrolobus australicus</name>
    <dbReference type="NCBI Taxonomy" id="1077150"/>
    <lineage>
        <taxon>Eukaryota</taxon>
        <taxon>Rhodophyta</taxon>
        <taxon>Bangiophyceae</taxon>
        <taxon>Porphyridiales</taxon>
        <taxon>Porphyridiaceae</taxon>
        <taxon>Erythrolobus</taxon>
    </lineage>
</organism>
<dbReference type="EMBL" id="HBGI01003731">
    <property type="protein sequence ID" value="CAD9240702.1"/>
    <property type="molecule type" value="Transcribed_RNA"/>
</dbReference>
<dbReference type="AlphaFoldDB" id="A0A7S1TLW3"/>
<reference evidence="1" key="1">
    <citation type="submission" date="2021-01" db="EMBL/GenBank/DDBJ databases">
        <authorList>
            <person name="Corre E."/>
            <person name="Pelletier E."/>
            <person name="Niang G."/>
            <person name="Scheremetjew M."/>
            <person name="Finn R."/>
            <person name="Kale V."/>
            <person name="Holt S."/>
            <person name="Cochrane G."/>
            <person name="Meng A."/>
            <person name="Brown T."/>
            <person name="Cohen L."/>
        </authorList>
    </citation>
    <scope>NUCLEOTIDE SEQUENCE</scope>
    <source>
        <strain evidence="1">CCMP3124</strain>
    </source>
</reference>
<accession>A0A7S1TLW3</accession>